<evidence type="ECO:0000313" key="3">
    <source>
        <dbReference type="Proteomes" id="UP000499080"/>
    </source>
</evidence>
<sequence>MDTFKLRVSLFYPNSVPGQAHQSNSSHSSAGKREKDTFRPTFSGGVIVQLNIPCREHLFPLNARRKACTSTIQEIKRRPENMCEKGMKEKGRELFITDLLFA</sequence>
<comment type="caution">
    <text evidence="2">The sequence shown here is derived from an EMBL/GenBank/DDBJ whole genome shotgun (WGS) entry which is preliminary data.</text>
</comment>
<proteinExistence type="predicted"/>
<dbReference type="AlphaFoldDB" id="A0A4Y2X062"/>
<accession>A0A4Y2X062</accession>
<protein>
    <submittedName>
        <fullName evidence="2">Uncharacterized protein</fullName>
    </submittedName>
</protein>
<organism evidence="2 3">
    <name type="scientific">Araneus ventricosus</name>
    <name type="common">Orbweaver spider</name>
    <name type="synonym">Epeira ventricosa</name>
    <dbReference type="NCBI Taxonomy" id="182803"/>
    <lineage>
        <taxon>Eukaryota</taxon>
        <taxon>Metazoa</taxon>
        <taxon>Ecdysozoa</taxon>
        <taxon>Arthropoda</taxon>
        <taxon>Chelicerata</taxon>
        <taxon>Arachnida</taxon>
        <taxon>Araneae</taxon>
        <taxon>Araneomorphae</taxon>
        <taxon>Entelegynae</taxon>
        <taxon>Araneoidea</taxon>
        <taxon>Araneidae</taxon>
        <taxon>Araneus</taxon>
    </lineage>
</organism>
<keyword evidence="3" id="KW-1185">Reference proteome</keyword>
<feature type="region of interest" description="Disordered" evidence="1">
    <location>
        <begin position="15"/>
        <end position="38"/>
    </location>
</feature>
<feature type="compositionally biased region" description="Low complexity" evidence="1">
    <location>
        <begin position="18"/>
        <end position="29"/>
    </location>
</feature>
<gene>
    <name evidence="2" type="ORF">AVEN_106020_1</name>
</gene>
<reference evidence="2 3" key="1">
    <citation type="journal article" date="2019" name="Sci. Rep.">
        <title>Orb-weaving spider Araneus ventricosus genome elucidates the spidroin gene catalogue.</title>
        <authorList>
            <person name="Kono N."/>
            <person name="Nakamura H."/>
            <person name="Ohtoshi R."/>
            <person name="Moran D.A.P."/>
            <person name="Shinohara A."/>
            <person name="Yoshida Y."/>
            <person name="Fujiwara M."/>
            <person name="Mori M."/>
            <person name="Tomita M."/>
            <person name="Arakawa K."/>
        </authorList>
    </citation>
    <scope>NUCLEOTIDE SEQUENCE [LARGE SCALE GENOMIC DNA]</scope>
</reference>
<evidence type="ECO:0000256" key="1">
    <source>
        <dbReference type="SAM" id="MobiDB-lite"/>
    </source>
</evidence>
<name>A0A4Y2X062_ARAVE</name>
<dbReference type="Proteomes" id="UP000499080">
    <property type="component" value="Unassembled WGS sequence"/>
</dbReference>
<evidence type="ECO:0000313" key="2">
    <source>
        <dbReference type="EMBL" id="GBO42456.1"/>
    </source>
</evidence>
<dbReference type="EMBL" id="BGPR01068548">
    <property type="protein sequence ID" value="GBO42456.1"/>
    <property type="molecule type" value="Genomic_DNA"/>
</dbReference>